<keyword evidence="4" id="KW-0804">Transcription</keyword>
<dbReference type="CDD" id="cd00067">
    <property type="entry name" value="GAL4"/>
    <property type="match status" value="1"/>
</dbReference>
<dbReference type="PANTHER" id="PTHR37534">
    <property type="entry name" value="TRANSCRIPTIONAL ACTIVATOR PROTEIN UGA3"/>
    <property type="match status" value="1"/>
</dbReference>
<evidence type="ECO:0000256" key="4">
    <source>
        <dbReference type="ARBA" id="ARBA00023163"/>
    </source>
</evidence>
<accession>A0ABR4IBK1</accession>
<proteinExistence type="predicted"/>
<dbReference type="EMBL" id="JBFXLU010000513">
    <property type="protein sequence ID" value="KAL2825115.1"/>
    <property type="molecule type" value="Genomic_DNA"/>
</dbReference>
<dbReference type="Pfam" id="PF11951">
    <property type="entry name" value="Fungal_trans_2"/>
    <property type="match status" value="1"/>
</dbReference>
<keyword evidence="2" id="KW-0805">Transcription regulation</keyword>
<evidence type="ECO:0000313" key="7">
    <source>
        <dbReference type="EMBL" id="KAL2825115.1"/>
    </source>
</evidence>
<keyword evidence="5" id="KW-0539">Nucleus</keyword>
<organism evidence="7 8">
    <name type="scientific">Aspergillus pseudoustus</name>
    <dbReference type="NCBI Taxonomy" id="1810923"/>
    <lineage>
        <taxon>Eukaryota</taxon>
        <taxon>Fungi</taxon>
        <taxon>Dikarya</taxon>
        <taxon>Ascomycota</taxon>
        <taxon>Pezizomycotina</taxon>
        <taxon>Eurotiomycetes</taxon>
        <taxon>Eurotiomycetidae</taxon>
        <taxon>Eurotiales</taxon>
        <taxon>Aspergillaceae</taxon>
        <taxon>Aspergillus</taxon>
        <taxon>Aspergillus subgen. Nidulantes</taxon>
    </lineage>
</organism>
<keyword evidence="3" id="KW-0238">DNA-binding</keyword>
<comment type="caution">
    <text evidence="7">The sequence shown here is derived from an EMBL/GenBank/DDBJ whole genome shotgun (WGS) entry which is preliminary data.</text>
</comment>
<dbReference type="SMART" id="SM00066">
    <property type="entry name" value="GAL4"/>
    <property type="match status" value="1"/>
</dbReference>
<sequence>MPRSCGTCRDRRISCDRATPTCAQCARSNRACKGYGIRLSWPKASDARRAVVGIPSHARRAHRQRLSSGLVTVSDFDIKMHYYLSSAFPSDLHSLSITVPIPFTPIDLTALVESTASKSLALLGHNPIELGRVLIRMALANSSPSSTAVRHALLGLSSLHRYELTPQCFELKISAIKALNEATHTDIGPAEALQHVAAGMLLCSFEIHKASCTSSQWRWFVTGVKQVLNASTLLPFRQDSTFTALMDWVFYHETLGRFSLLHWRPATQLEEHPLSAVCSGADHLLPTPTNTLLRLFKEACYLLATDRDTSPTLEILQAVAQRIQALPLPDTTPETPDPDPTFELFHLAILIYLNRMTNSTLEPQSTTQFRIERAFTILHTLKVCPRQFPLFIIGAEAATDEQRCTVLALMERTEKSPASRSLFIVRALTKALWVQDDLAAGERGTVAYREKMDAIVSVCSLLPTFV</sequence>
<dbReference type="PROSITE" id="PS50048">
    <property type="entry name" value="ZN2_CY6_FUNGAL_2"/>
    <property type="match status" value="1"/>
</dbReference>
<name>A0ABR4IBK1_9EURO</name>
<evidence type="ECO:0000259" key="6">
    <source>
        <dbReference type="PROSITE" id="PS50048"/>
    </source>
</evidence>
<feature type="domain" description="Zn(2)-C6 fungal-type" evidence="6">
    <location>
        <begin position="4"/>
        <end position="32"/>
    </location>
</feature>
<dbReference type="Pfam" id="PF00172">
    <property type="entry name" value="Zn_clus"/>
    <property type="match status" value="1"/>
</dbReference>
<dbReference type="PROSITE" id="PS00463">
    <property type="entry name" value="ZN2_CY6_FUNGAL_1"/>
    <property type="match status" value="1"/>
</dbReference>
<dbReference type="InterPro" id="IPR021858">
    <property type="entry name" value="Fun_TF"/>
</dbReference>
<evidence type="ECO:0000313" key="8">
    <source>
        <dbReference type="Proteomes" id="UP001610446"/>
    </source>
</evidence>
<comment type="subcellular location">
    <subcellularLocation>
        <location evidence="1">Nucleus</location>
    </subcellularLocation>
</comment>
<gene>
    <name evidence="7" type="ORF">BJY01DRAFT_241602</name>
</gene>
<dbReference type="Proteomes" id="UP001610446">
    <property type="component" value="Unassembled WGS sequence"/>
</dbReference>
<dbReference type="SUPFAM" id="SSF57701">
    <property type="entry name" value="Zn2/Cys6 DNA-binding domain"/>
    <property type="match status" value="1"/>
</dbReference>
<dbReference type="Gene3D" id="4.10.240.10">
    <property type="entry name" value="Zn(2)-C6 fungal-type DNA-binding domain"/>
    <property type="match status" value="1"/>
</dbReference>
<keyword evidence="8" id="KW-1185">Reference proteome</keyword>
<reference evidence="7 8" key="1">
    <citation type="submission" date="2024-07" db="EMBL/GenBank/DDBJ databases">
        <title>Section-level genome sequencing and comparative genomics of Aspergillus sections Usti and Cavernicolus.</title>
        <authorList>
            <consortium name="Lawrence Berkeley National Laboratory"/>
            <person name="Nybo J.L."/>
            <person name="Vesth T.C."/>
            <person name="Theobald S."/>
            <person name="Frisvad J.C."/>
            <person name="Larsen T.O."/>
            <person name="Kjaerboelling I."/>
            <person name="Rothschild-Mancinelli K."/>
            <person name="Lyhne E.K."/>
            <person name="Kogle M.E."/>
            <person name="Barry K."/>
            <person name="Clum A."/>
            <person name="Na H."/>
            <person name="Ledsgaard L."/>
            <person name="Lin J."/>
            <person name="Lipzen A."/>
            <person name="Kuo A."/>
            <person name="Riley R."/>
            <person name="Mondo S."/>
            <person name="Labutti K."/>
            <person name="Haridas S."/>
            <person name="Pangalinan J."/>
            <person name="Salamov A.A."/>
            <person name="Simmons B.A."/>
            <person name="Magnuson J.K."/>
            <person name="Chen J."/>
            <person name="Drula E."/>
            <person name="Henrissat B."/>
            <person name="Wiebenga A."/>
            <person name="Lubbers R.J."/>
            <person name="Gomes A.C."/>
            <person name="Makela M.R."/>
            <person name="Stajich J."/>
            <person name="Grigoriev I.V."/>
            <person name="Mortensen U.H."/>
            <person name="De Vries R.P."/>
            <person name="Baker S.E."/>
            <person name="Andersen M.R."/>
        </authorList>
    </citation>
    <scope>NUCLEOTIDE SEQUENCE [LARGE SCALE GENOMIC DNA]</scope>
    <source>
        <strain evidence="7 8">CBS 123904</strain>
    </source>
</reference>
<protein>
    <submittedName>
        <fullName evidence="7">Fungal-specific transcription factor domain-containing protein</fullName>
    </submittedName>
</protein>
<dbReference type="PANTHER" id="PTHR37534:SF39">
    <property type="entry name" value="TRANSCRIPTION FACTOR DOMAIN-CONTAINING PROTEIN"/>
    <property type="match status" value="1"/>
</dbReference>
<dbReference type="InterPro" id="IPR001138">
    <property type="entry name" value="Zn2Cys6_DnaBD"/>
</dbReference>
<evidence type="ECO:0000256" key="2">
    <source>
        <dbReference type="ARBA" id="ARBA00023015"/>
    </source>
</evidence>
<evidence type="ECO:0000256" key="5">
    <source>
        <dbReference type="ARBA" id="ARBA00023242"/>
    </source>
</evidence>
<evidence type="ECO:0000256" key="3">
    <source>
        <dbReference type="ARBA" id="ARBA00023125"/>
    </source>
</evidence>
<dbReference type="InterPro" id="IPR036864">
    <property type="entry name" value="Zn2-C6_fun-type_DNA-bd_sf"/>
</dbReference>
<evidence type="ECO:0000256" key="1">
    <source>
        <dbReference type="ARBA" id="ARBA00004123"/>
    </source>
</evidence>